<dbReference type="PROSITE" id="PS51188">
    <property type="entry name" value="ZF_CR"/>
    <property type="match status" value="1"/>
</dbReference>
<dbReference type="EMBL" id="WJQU01000001">
    <property type="protein sequence ID" value="KAJ6644923.1"/>
    <property type="molecule type" value="Genomic_DNA"/>
</dbReference>
<feature type="zinc finger region" description="CR-type" evidence="12">
    <location>
        <begin position="108"/>
        <end position="186"/>
    </location>
</feature>
<evidence type="ECO:0000256" key="4">
    <source>
        <dbReference type="ARBA" id="ARBA00022490"/>
    </source>
</evidence>
<comment type="subcellular location">
    <subcellularLocation>
        <location evidence="2">Cytoplasm</location>
    </subcellularLocation>
</comment>
<keyword evidence="11" id="KW-0143">Chaperone</keyword>
<proteinExistence type="inferred from homology"/>
<evidence type="ECO:0000256" key="11">
    <source>
        <dbReference type="ARBA" id="ARBA00023186"/>
    </source>
</evidence>
<dbReference type="GO" id="GO:0009408">
    <property type="term" value="P:response to heat"/>
    <property type="evidence" value="ECO:0007669"/>
    <property type="project" value="InterPro"/>
</dbReference>
<evidence type="ECO:0000256" key="2">
    <source>
        <dbReference type="ARBA" id="ARBA00004496"/>
    </source>
</evidence>
<comment type="cofactor">
    <cofactor evidence="1">
        <name>Zn(2+)</name>
        <dbReference type="ChEBI" id="CHEBI:29105"/>
    </cofactor>
</comment>
<dbReference type="Gene3D" id="1.10.287.110">
    <property type="entry name" value="DnaJ domain"/>
    <property type="match status" value="1"/>
</dbReference>
<dbReference type="GO" id="GO:0008270">
    <property type="term" value="F:zinc ion binding"/>
    <property type="evidence" value="ECO:0007669"/>
    <property type="project" value="UniProtKB-KW"/>
</dbReference>
<evidence type="ECO:0000256" key="10">
    <source>
        <dbReference type="ARBA" id="ARBA00023016"/>
    </source>
</evidence>
<evidence type="ECO:0000256" key="7">
    <source>
        <dbReference type="ARBA" id="ARBA00022737"/>
    </source>
</evidence>
<dbReference type="InterPro" id="IPR001623">
    <property type="entry name" value="DnaJ_domain"/>
</dbReference>
<organism evidence="15 16">
    <name type="scientific">Pseudolycoriella hygida</name>
    <dbReference type="NCBI Taxonomy" id="35572"/>
    <lineage>
        <taxon>Eukaryota</taxon>
        <taxon>Metazoa</taxon>
        <taxon>Ecdysozoa</taxon>
        <taxon>Arthropoda</taxon>
        <taxon>Hexapoda</taxon>
        <taxon>Insecta</taxon>
        <taxon>Pterygota</taxon>
        <taxon>Neoptera</taxon>
        <taxon>Endopterygota</taxon>
        <taxon>Diptera</taxon>
        <taxon>Nematocera</taxon>
        <taxon>Sciaroidea</taxon>
        <taxon>Sciaridae</taxon>
        <taxon>Pseudolycoriella</taxon>
    </lineage>
</organism>
<keyword evidence="10" id="KW-0346">Stress response</keyword>
<dbReference type="Pfam" id="PF00684">
    <property type="entry name" value="DnaJ_CXXCXGXG"/>
    <property type="match status" value="1"/>
</dbReference>
<reference evidence="15" key="1">
    <citation type="submission" date="2022-07" db="EMBL/GenBank/DDBJ databases">
        <authorList>
            <person name="Trinca V."/>
            <person name="Uliana J.V.C."/>
            <person name="Torres T.T."/>
            <person name="Ward R.J."/>
            <person name="Monesi N."/>
        </authorList>
    </citation>
    <scope>NUCLEOTIDE SEQUENCE</scope>
    <source>
        <strain evidence="15">HSMRA1968</strain>
        <tissue evidence="15">Whole embryos</tissue>
    </source>
</reference>
<dbReference type="SUPFAM" id="SSF46565">
    <property type="entry name" value="Chaperone J-domain"/>
    <property type="match status" value="1"/>
</dbReference>
<accession>A0A9Q0N7G5</accession>
<evidence type="ECO:0000256" key="9">
    <source>
        <dbReference type="ARBA" id="ARBA00022833"/>
    </source>
</evidence>
<gene>
    <name evidence="15" type="primary">dnaJ_2</name>
    <name evidence="15" type="ORF">Bhyg_00118</name>
</gene>
<dbReference type="InterPro" id="IPR012724">
    <property type="entry name" value="DnaJ"/>
</dbReference>
<evidence type="ECO:0000256" key="12">
    <source>
        <dbReference type="PROSITE-ProRule" id="PRU00546"/>
    </source>
</evidence>
<dbReference type="Pfam" id="PF01556">
    <property type="entry name" value="DnaJ_C"/>
    <property type="match status" value="1"/>
</dbReference>
<dbReference type="GO" id="GO:0031072">
    <property type="term" value="F:heat shock protein binding"/>
    <property type="evidence" value="ECO:0007669"/>
    <property type="project" value="InterPro"/>
</dbReference>
<dbReference type="InterPro" id="IPR036410">
    <property type="entry name" value="HSP_DnaJ_Cys-rich_dom_sf"/>
</dbReference>
<dbReference type="HAMAP" id="MF_01152">
    <property type="entry name" value="DnaJ"/>
    <property type="match status" value="1"/>
</dbReference>
<dbReference type="InterPro" id="IPR018253">
    <property type="entry name" value="DnaJ_domain_CS"/>
</dbReference>
<dbReference type="InterPro" id="IPR036869">
    <property type="entry name" value="J_dom_sf"/>
</dbReference>
<dbReference type="Gene3D" id="2.10.230.10">
    <property type="entry name" value="Heat shock protein DnaJ, cysteine-rich domain"/>
    <property type="match status" value="1"/>
</dbReference>
<dbReference type="AlphaFoldDB" id="A0A9Q0N7G5"/>
<evidence type="ECO:0000256" key="8">
    <source>
        <dbReference type="ARBA" id="ARBA00022771"/>
    </source>
</evidence>
<evidence type="ECO:0000313" key="15">
    <source>
        <dbReference type="EMBL" id="KAJ6644923.1"/>
    </source>
</evidence>
<name>A0A9Q0N7G5_9DIPT</name>
<dbReference type="CDD" id="cd10719">
    <property type="entry name" value="DnaJ_zf"/>
    <property type="match status" value="1"/>
</dbReference>
<evidence type="ECO:0000256" key="5">
    <source>
        <dbReference type="ARBA" id="ARBA00022705"/>
    </source>
</evidence>
<keyword evidence="6 12" id="KW-0479">Metal-binding</keyword>
<evidence type="ECO:0000313" key="16">
    <source>
        <dbReference type="Proteomes" id="UP001151699"/>
    </source>
</evidence>
<dbReference type="FunFam" id="2.60.260.20:FF:000004">
    <property type="entry name" value="Molecular chaperone DnaJ"/>
    <property type="match status" value="1"/>
</dbReference>
<keyword evidence="7" id="KW-0677">Repeat</keyword>
<feature type="domain" description="J" evidence="13">
    <location>
        <begin position="1"/>
        <end position="41"/>
    </location>
</feature>
<dbReference type="Proteomes" id="UP001151699">
    <property type="component" value="Chromosome A"/>
</dbReference>
<dbReference type="FunFam" id="2.10.230.10:FF:000002">
    <property type="entry name" value="Molecular chaperone DnaJ"/>
    <property type="match status" value="1"/>
</dbReference>
<evidence type="ECO:0000259" key="14">
    <source>
        <dbReference type="PROSITE" id="PS51188"/>
    </source>
</evidence>
<protein>
    <submittedName>
        <fullName evidence="15">Chaperone protein DnaJ</fullName>
    </submittedName>
</protein>
<comment type="caution">
    <text evidence="15">The sequence shown here is derived from an EMBL/GenBank/DDBJ whole genome shotgun (WGS) entry which is preliminary data.</text>
</comment>
<dbReference type="CDD" id="cd06257">
    <property type="entry name" value="DnaJ"/>
    <property type="match status" value="1"/>
</dbReference>
<keyword evidence="8 12" id="KW-0863">Zinc-finger</keyword>
<dbReference type="GO" id="GO:0005524">
    <property type="term" value="F:ATP binding"/>
    <property type="evidence" value="ECO:0007669"/>
    <property type="project" value="InterPro"/>
</dbReference>
<dbReference type="GO" id="GO:0005737">
    <property type="term" value="C:cytoplasm"/>
    <property type="evidence" value="ECO:0007669"/>
    <property type="project" value="UniProtKB-SubCell"/>
</dbReference>
<sequence length="345" mass="37840">MQYHPDRNPNNAEAEKKFKEINAAYDILKDEQKRALYDRLGHDAFHNAGGGTSSGQYSGRRGGADINDIFGEFFNDFMGGRRQPQSTTSRGSDLKYNITITLREAFTGIDKNINFTSEIKCTSCGGKGSENNSGMSKCTTCEGQGSILIQQGFFAVEQTCHKCQGLGQVVKNPCKKCHGNGRFSQQRSLLVSIPAGIEEGTRIRLSGEGDAGIRGGGNGDLYIFVSVKLNELYKVDGINLHCKLPITFIQAALGGEVEIPDIEGGKVKLKIPAGTQNGDQLRLKGKGMSKVRSTVRGDMFAHIHIEIPKNLTKKQRELLEAFSKESENGKEGDSNFFDKMKNLWS</sequence>
<dbReference type="PROSITE" id="PS00636">
    <property type="entry name" value="DNAJ_1"/>
    <property type="match status" value="1"/>
</dbReference>
<dbReference type="SUPFAM" id="SSF49493">
    <property type="entry name" value="HSP40/DnaJ peptide-binding domain"/>
    <property type="match status" value="2"/>
</dbReference>
<evidence type="ECO:0000259" key="13">
    <source>
        <dbReference type="PROSITE" id="PS50076"/>
    </source>
</evidence>
<dbReference type="SMART" id="SM00271">
    <property type="entry name" value="DnaJ"/>
    <property type="match status" value="1"/>
</dbReference>
<feature type="domain" description="CR-type" evidence="14">
    <location>
        <begin position="108"/>
        <end position="186"/>
    </location>
</feature>
<dbReference type="InterPro" id="IPR008971">
    <property type="entry name" value="HSP40/DnaJ_pept-bd"/>
</dbReference>
<keyword evidence="5" id="KW-0235">DNA replication</keyword>
<dbReference type="NCBIfam" id="NF008035">
    <property type="entry name" value="PRK10767.1"/>
    <property type="match status" value="1"/>
</dbReference>
<dbReference type="CDD" id="cd10747">
    <property type="entry name" value="DnaJ_C"/>
    <property type="match status" value="1"/>
</dbReference>
<dbReference type="PANTHER" id="PTHR43096:SF52">
    <property type="entry name" value="DNAJ HOMOLOG 1, MITOCHONDRIAL-RELATED"/>
    <property type="match status" value="1"/>
</dbReference>
<keyword evidence="16" id="KW-1185">Reference proteome</keyword>
<dbReference type="NCBIfam" id="TIGR02349">
    <property type="entry name" value="DnaJ_bact"/>
    <property type="match status" value="1"/>
</dbReference>
<dbReference type="Gene3D" id="2.60.260.20">
    <property type="entry name" value="Urease metallochaperone UreE, N-terminal domain"/>
    <property type="match status" value="2"/>
</dbReference>
<evidence type="ECO:0000256" key="6">
    <source>
        <dbReference type="ARBA" id="ARBA00022723"/>
    </source>
</evidence>
<dbReference type="PRINTS" id="PR00625">
    <property type="entry name" value="JDOMAIN"/>
</dbReference>
<dbReference type="PROSITE" id="PS50076">
    <property type="entry name" value="DNAJ_2"/>
    <property type="match status" value="1"/>
</dbReference>
<dbReference type="InterPro" id="IPR002939">
    <property type="entry name" value="DnaJ_C"/>
</dbReference>
<dbReference type="GO" id="GO:0051082">
    <property type="term" value="F:unfolded protein binding"/>
    <property type="evidence" value="ECO:0007669"/>
    <property type="project" value="InterPro"/>
</dbReference>
<dbReference type="OrthoDB" id="10256793at2759"/>
<dbReference type="GO" id="GO:0006260">
    <property type="term" value="P:DNA replication"/>
    <property type="evidence" value="ECO:0007669"/>
    <property type="project" value="UniProtKB-KW"/>
</dbReference>
<dbReference type="Pfam" id="PF00226">
    <property type="entry name" value="DnaJ"/>
    <property type="match status" value="1"/>
</dbReference>
<dbReference type="PANTHER" id="PTHR43096">
    <property type="entry name" value="DNAJ HOMOLOG 1, MITOCHONDRIAL-RELATED"/>
    <property type="match status" value="1"/>
</dbReference>
<evidence type="ECO:0000256" key="3">
    <source>
        <dbReference type="ARBA" id="ARBA00011738"/>
    </source>
</evidence>
<dbReference type="GO" id="GO:0042026">
    <property type="term" value="P:protein refolding"/>
    <property type="evidence" value="ECO:0007669"/>
    <property type="project" value="TreeGrafter"/>
</dbReference>
<comment type="subunit">
    <text evidence="3">Homodimer.</text>
</comment>
<evidence type="ECO:0000256" key="1">
    <source>
        <dbReference type="ARBA" id="ARBA00001947"/>
    </source>
</evidence>
<keyword evidence="4" id="KW-0963">Cytoplasm</keyword>
<keyword evidence="9 12" id="KW-0862">Zinc</keyword>
<dbReference type="SUPFAM" id="SSF57938">
    <property type="entry name" value="DnaJ/Hsp40 cysteine-rich domain"/>
    <property type="match status" value="1"/>
</dbReference>
<dbReference type="InterPro" id="IPR001305">
    <property type="entry name" value="HSP_DnaJ_Cys-rich_dom"/>
</dbReference>